<dbReference type="RefSeq" id="WP_102635539.1">
    <property type="nucleotide sequence ID" value="NZ_PNXY01000029.1"/>
</dbReference>
<evidence type="ECO:0000313" key="3">
    <source>
        <dbReference type="EMBL" id="PMS25489.1"/>
    </source>
</evidence>
<feature type="domain" description="AMP-binding enzyme C-terminal" evidence="2">
    <location>
        <begin position="437"/>
        <end position="512"/>
    </location>
</feature>
<dbReference type="GO" id="GO:0016874">
    <property type="term" value="F:ligase activity"/>
    <property type="evidence" value="ECO:0007669"/>
    <property type="project" value="UniProtKB-KW"/>
</dbReference>
<comment type="caution">
    <text evidence="3">The sequence shown here is derived from an EMBL/GenBank/DDBJ whole genome shotgun (WGS) entry which is preliminary data.</text>
</comment>
<gene>
    <name evidence="3" type="ORF">C0Z16_29250</name>
</gene>
<dbReference type="Gene3D" id="3.30.300.30">
    <property type="match status" value="1"/>
</dbReference>
<dbReference type="InterPro" id="IPR020845">
    <property type="entry name" value="AMP-binding_CS"/>
</dbReference>
<dbReference type="PANTHER" id="PTHR24096:SF267">
    <property type="entry name" value="MALONATE--COA LIGASE ACSF3, MITOCHONDRIAL"/>
    <property type="match status" value="1"/>
</dbReference>
<dbReference type="PROSITE" id="PS00455">
    <property type="entry name" value="AMP_BINDING"/>
    <property type="match status" value="1"/>
</dbReference>
<proteinExistence type="predicted"/>
<name>A0ABX4UWT9_9BURK</name>
<dbReference type="Pfam" id="PF00501">
    <property type="entry name" value="AMP-binding"/>
    <property type="match status" value="1"/>
</dbReference>
<evidence type="ECO:0000259" key="1">
    <source>
        <dbReference type="Pfam" id="PF00501"/>
    </source>
</evidence>
<protein>
    <submittedName>
        <fullName evidence="3">O-succinylbenzoate--CoA ligase</fullName>
    </submittedName>
</protein>
<reference evidence="3 4" key="1">
    <citation type="submission" date="2018-01" db="EMBL/GenBank/DDBJ databases">
        <title>Whole genome analyses suggest that Burkholderia sensu lato contains two further novel genera in the rhizoxinica-symbiotica group Mycetohabitans gen. nov., and Trinickia gen. nov.: implications for the evolution of diazotrophy and nodulation in the Burkholderiaceae.</title>
        <authorList>
            <person name="Estrada-de los Santos P."/>
            <person name="Palmer M."/>
            <person name="Chavez-Ramirez B."/>
            <person name="Beukes C."/>
            <person name="Steenkamp E.T."/>
            <person name="Hirsch A.M."/>
            <person name="Manyaka P."/>
            <person name="Maluk M."/>
            <person name="Lafos M."/>
            <person name="Crook M."/>
            <person name="Gross E."/>
            <person name="Simon M.F."/>
            <person name="Bueno dos Reis Junior F."/>
            <person name="Poole P.S."/>
            <person name="Venter S.N."/>
            <person name="James E.K."/>
        </authorList>
    </citation>
    <scope>NUCLEOTIDE SEQUENCE [LARGE SCALE GENOMIC DNA]</scope>
    <source>
        <strain evidence="3 4">WSM 3937</strain>
    </source>
</reference>
<dbReference type="Proteomes" id="UP000235659">
    <property type="component" value="Unassembled WGS sequence"/>
</dbReference>
<dbReference type="Pfam" id="PF13193">
    <property type="entry name" value="AMP-binding_C"/>
    <property type="match status" value="1"/>
</dbReference>
<dbReference type="InterPro" id="IPR045851">
    <property type="entry name" value="AMP-bd_C_sf"/>
</dbReference>
<dbReference type="Gene3D" id="3.40.50.12780">
    <property type="entry name" value="N-terminal domain of ligase-like"/>
    <property type="match status" value="1"/>
</dbReference>
<dbReference type="PANTHER" id="PTHR24096">
    <property type="entry name" value="LONG-CHAIN-FATTY-ACID--COA LIGASE"/>
    <property type="match status" value="1"/>
</dbReference>
<evidence type="ECO:0000259" key="2">
    <source>
        <dbReference type="Pfam" id="PF13193"/>
    </source>
</evidence>
<dbReference type="InterPro" id="IPR042099">
    <property type="entry name" value="ANL_N_sf"/>
</dbReference>
<feature type="domain" description="AMP-dependent synthetase/ligase" evidence="1">
    <location>
        <begin position="28"/>
        <end position="387"/>
    </location>
</feature>
<keyword evidence="4" id="KW-1185">Reference proteome</keyword>
<dbReference type="InterPro" id="IPR025110">
    <property type="entry name" value="AMP-bd_C"/>
</dbReference>
<keyword evidence="3" id="KW-0436">Ligase</keyword>
<evidence type="ECO:0000313" key="4">
    <source>
        <dbReference type="Proteomes" id="UP000235659"/>
    </source>
</evidence>
<dbReference type="SUPFAM" id="SSF56801">
    <property type="entry name" value="Acetyl-CoA synthetase-like"/>
    <property type="match status" value="1"/>
</dbReference>
<dbReference type="EMBL" id="PNXY01000029">
    <property type="protein sequence ID" value="PMS25489.1"/>
    <property type="molecule type" value="Genomic_DNA"/>
</dbReference>
<accession>A0ABX4UWT9</accession>
<sequence>MHPVAESYRLPCNLNQGRDMHLIEYFLRSAERWPDRVCLVDATGERSYSTVQDTVWAIAHAFRARGITPGTRVALYGPNSSDLMESMLGILCAECVWAPISARNTAIEAAQYLRQIEVDVLLYSESVASSVEQIRALTPSTLMLLPIDSESRLDWIDPAATQPFPHGMVDMDQSVAIMASGGTTGSPKGILLTERCYSMGVATLEAHYPGDFPVYLACAPLTHAAGGLALMLLGRGAKFVILPGFEARVVMQTIETHRITQMFLPPTAIYMMLADPEHTRFDYSSVKYFMYAGAPMSEQQLREALQAFGPVMTQFYAQMECHASITCLTAEQHSEALADPQKAHWLLSAGKPTKFARVEFMDPDGKLLPVGERGELVVRSHLVCAGYVGTAATAHEGGDGWHHTGDVGYRDADGFVYIVDRLRDIIISGGFNVFPTEVERVILSHRSVRDCAVVGTPDEKWGEAVTAVIELKDGQTIDQDELIAFCRKSLSGVKAPKIVRIVDALPRSPVGKVLRRAVRDSLWQGRSGKI</sequence>
<dbReference type="InterPro" id="IPR000873">
    <property type="entry name" value="AMP-dep_synth/lig_dom"/>
</dbReference>
<organism evidence="3 4">
    <name type="scientific">Paraburkholderia rhynchosiae</name>
    <dbReference type="NCBI Taxonomy" id="487049"/>
    <lineage>
        <taxon>Bacteria</taxon>
        <taxon>Pseudomonadati</taxon>
        <taxon>Pseudomonadota</taxon>
        <taxon>Betaproteobacteria</taxon>
        <taxon>Burkholderiales</taxon>
        <taxon>Burkholderiaceae</taxon>
        <taxon>Paraburkholderia</taxon>
    </lineage>
</organism>